<gene>
    <name evidence="3" type="ORF">KEU06_27500</name>
</gene>
<sequence length="99" mass="11515">MTDHPILRPSTPARRDAKRSNPLTTLAQFLARAFQRWQQRKAIAHLEALDDRQLEDIGISRNDISRHVEDLFRRKGRQIRPKRSLAAPEEAPNELRRAA</sequence>
<keyword evidence="4" id="KW-1185">Reference proteome</keyword>
<comment type="caution">
    <text evidence="3">The sequence shown here is derived from an EMBL/GenBank/DDBJ whole genome shotgun (WGS) entry which is preliminary data.</text>
</comment>
<dbReference type="AlphaFoldDB" id="A0A942E3K1"/>
<evidence type="ECO:0000256" key="1">
    <source>
        <dbReference type="SAM" id="MobiDB-lite"/>
    </source>
</evidence>
<dbReference type="RefSeq" id="WP_188257896.1">
    <property type="nucleotide sequence ID" value="NZ_JABVCF010000023.1"/>
</dbReference>
<evidence type="ECO:0000313" key="4">
    <source>
        <dbReference type="Proteomes" id="UP000680348"/>
    </source>
</evidence>
<dbReference type="EMBL" id="JAGWCR010000023">
    <property type="protein sequence ID" value="MBS3652342.1"/>
    <property type="molecule type" value="Genomic_DNA"/>
</dbReference>
<protein>
    <submittedName>
        <fullName evidence="3">DUF1127 domain-containing protein</fullName>
    </submittedName>
</protein>
<reference evidence="3" key="1">
    <citation type="submission" date="2021-04" db="EMBL/GenBank/DDBJ databases">
        <title>Pseudaminobacter soli sp. nov., isolated from paddy soil contaminated by heavy metals.</title>
        <authorList>
            <person name="Zhang K."/>
        </authorList>
    </citation>
    <scope>NUCLEOTIDE SEQUENCE</scope>
    <source>
        <strain evidence="3">19-2017</strain>
    </source>
</reference>
<name>A0A942E3K1_9HYPH</name>
<evidence type="ECO:0000259" key="2">
    <source>
        <dbReference type="Pfam" id="PF06568"/>
    </source>
</evidence>
<feature type="region of interest" description="Disordered" evidence="1">
    <location>
        <begin position="1"/>
        <end position="21"/>
    </location>
</feature>
<proteinExistence type="predicted"/>
<feature type="domain" description="YjiS-like" evidence="2">
    <location>
        <begin position="30"/>
        <end position="64"/>
    </location>
</feature>
<dbReference type="Pfam" id="PF06568">
    <property type="entry name" value="YjiS-like"/>
    <property type="match status" value="1"/>
</dbReference>
<evidence type="ECO:0000313" key="3">
    <source>
        <dbReference type="EMBL" id="MBS3652342.1"/>
    </source>
</evidence>
<organism evidence="3 4">
    <name type="scientific">Pseudaminobacter soli</name>
    <name type="common">ex Zhang et al. 2022</name>
    <dbReference type="NCBI Taxonomy" id="2831468"/>
    <lineage>
        <taxon>Bacteria</taxon>
        <taxon>Pseudomonadati</taxon>
        <taxon>Pseudomonadota</taxon>
        <taxon>Alphaproteobacteria</taxon>
        <taxon>Hyphomicrobiales</taxon>
        <taxon>Phyllobacteriaceae</taxon>
        <taxon>Pseudaminobacter</taxon>
    </lineage>
</organism>
<dbReference type="Proteomes" id="UP000680348">
    <property type="component" value="Unassembled WGS sequence"/>
</dbReference>
<dbReference type="InterPro" id="IPR009506">
    <property type="entry name" value="YjiS-like"/>
</dbReference>
<accession>A0A942E3K1</accession>
<feature type="region of interest" description="Disordered" evidence="1">
    <location>
        <begin position="78"/>
        <end position="99"/>
    </location>
</feature>